<accession>A0A0B7A5S9</accession>
<reference evidence="1" key="1">
    <citation type="submission" date="2014-12" db="EMBL/GenBank/DDBJ databases">
        <title>Insight into the proteome of Arion vulgaris.</title>
        <authorList>
            <person name="Aradska J."/>
            <person name="Bulat T."/>
            <person name="Smidak R."/>
            <person name="Sarate P."/>
            <person name="Gangsoo J."/>
            <person name="Sialana F."/>
            <person name="Bilban M."/>
            <person name="Lubec G."/>
        </authorList>
    </citation>
    <scope>NUCLEOTIDE SEQUENCE</scope>
    <source>
        <tissue evidence="1">Skin</tissue>
    </source>
</reference>
<gene>
    <name evidence="1" type="primary">ORF98709</name>
</gene>
<organism evidence="1">
    <name type="scientific">Arion vulgaris</name>
    <dbReference type="NCBI Taxonomy" id="1028688"/>
    <lineage>
        <taxon>Eukaryota</taxon>
        <taxon>Metazoa</taxon>
        <taxon>Spiralia</taxon>
        <taxon>Lophotrochozoa</taxon>
        <taxon>Mollusca</taxon>
        <taxon>Gastropoda</taxon>
        <taxon>Heterobranchia</taxon>
        <taxon>Euthyneura</taxon>
        <taxon>Panpulmonata</taxon>
        <taxon>Eupulmonata</taxon>
        <taxon>Stylommatophora</taxon>
        <taxon>Helicina</taxon>
        <taxon>Arionoidea</taxon>
        <taxon>Arionidae</taxon>
        <taxon>Arion</taxon>
    </lineage>
</organism>
<name>A0A0B7A5S9_9EUPU</name>
<evidence type="ECO:0000313" key="1">
    <source>
        <dbReference type="EMBL" id="CEK76148.1"/>
    </source>
</evidence>
<feature type="non-terminal residue" evidence="1">
    <location>
        <position position="54"/>
    </location>
</feature>
<sequence>MNQLMCLSSDNKEVLEKLQSNKERIQKETLRSKGRGSNPARIVLLIKCIFSRDP</sequence>
<dbReference type="EMBL" id="HACG01029283">
    <property type="protein sequence ID" value="CEK76148.1"/>
    <property type="molecule type" value="Transcribed_RNA"/>
</dbReference>
<dbReference type="AlphaFoldDB" id="A0A0B7A5S9"/>
<protein>
    <submittedName>
        <fullName evidence="1">Uncharacterized protein</fullName>
    </submittedName>
</protein>
<proteinExistence type="predicted"/>